<proteinExistence type="predicted"/>
<dbReference type="AlphaFoldDB" id="A0A388KYM6"/>
<keyword evidence="2" id="KW-1185">Reference proteome</keyword>
<dbReference type="InterPro" id="IPR016095">
    <property type="entry name" value="Ribosomal_uL1_3-a/b-sand"/>
</dbReference>
<dbReference type="SUPFAM" id="SSF56808">
    <property type="entry name" value="Ribosomal protein L1"/>
    <property type="match status" value="1"/>
</dbReference>
<protein>
    <submittedName>
        <fullName evidence="1">Uncharacterized protein</fullName>
    </submittedName>
</protein>
<reference evidence="1 2" key="1">
    <citation type="journal article" date="2018" name="Cell">
        <title>The Chara Genome: Secondary Complexity and Implications for Plant Terrestrialization.</title>
        <authorList>
            <person name="Nishiyama T."/>
            <person name="Sakayama H."/>
            <person name="Vries J.D."/>
            <person name="Buschmann H."/>
            <person name="Saint-Marcoux D."/>
            <person name="Ullrich K.K."/>
            <person name="Haas F.B."/>
            <person name="Vanderstraeten L."/>
            <person name="Becker D."/>
            <person name="Lang D."/>
            <person name="Vosolsobe S."/>
            <person name="Rombauts S."/>
            <person name="Wilhelmsson P.K.I."/>
            <person name="Janitza P."/>
            <person name="Kern R."/>
            <person name="Heyl A."/>
            <person name="Rumpler F."/>
            <person name="Villalobos L.I.A.C."/>
            <person name="Clay J.M."/>
            <person name="Skokan R."/>
            <person name="Toyoda A."/>
            <person name="Suzuki Y."/>
            <person name="Kagoshima H."/>
            <person name="Schijlen E."/>
            <person name="Tajeshwar N."/>
            <person name="Catarino B."/>
            <person name="Hetherington A.J."/>
            <person name="Saltykova A."/>
            <person name="Bonnot C."/>
            <person name="Breuninger H."/>
            <person name="Symeonidi A."/>
            <person name="Radhakrishnan G.V."/>
            <person name="Van Nieuwerburgh F."/>
            <person name="Deforce D."/>
            <person name="Chang C."/>
            <person name="Karol K.G."/>
            <person name="Hedrich R."/>
            <person name="Ulvskov P."/>
            <person name="Glockner G."/>
            <person name="Delwiche C.F."/>
            <person name="Petrasek J."/>
            <person name="Van de Peer Y."/>
            <person name="Friml J."/>
            <person name="Beilby M."/>
            <person name="Dolan L."/>
            <person name="Kohara Y."/>
            <person name="Sugano S."/>
            <person name="Fujiyama A."/>
            <person name="Delaux P.-M."/>
            <person name="Quint M."/>
            <person name="TheiBen G."/>
            <person name="Hagemann M."/>
            <person name="Harholt J."/>
            <person name="Dunand C."/>
            <person name="Zachgo S."/>
            <person name="Langdale J."/>
            <person name="Maumus F."/>
            <person name="Straeten D.V.D."/>
            <person name="Gould S.B."/>
            <person name="Rensing S.A."/>
        </authorList>
    </citation>
    <scope>NUCLEOTIDE SEQUENCE [LARGE SCALE GENOMIC DNA]</scope>
    <source>
        <strain evidence="1 2">S276</strain>
    </source>
</reference>
<dbReference type="STRING" id="69332.A0A388KYM6"/>
<dbReference type="Gramene" id="GBG75167">
    <property type="protein sequence ID" value="GBG75167"/>
    <property type="gene ID" value="CBR_g19680"/>
</dbReference>
<dbReference type="Proteomes" id="UP000265515">
    <property type="component" value="Unassembled WGS sequence"/>
</dbReference>
<evidence type="ECO:0000313" key="1">
    <source>
        <dbReference type="EMBL" id="GBG75167.1"/>
    </source>
</evidence>
<comment type="caution">
    <text evidence="1">The sequence shown here is derived from an EMBL/GenBank/DDBJ whole genome shotgun (WGS) entry which is preliminary data.</text>
</comment>
<dbReference type="Gene3D" id="3.40.50.790">
    <property type="match status" value="1"/>
</dbReference>
<gene>
    <name evidence="1" type="ORF">CBR_g19680</name>
</gene>
<name>A0A388KYM6_CHABU</name>
<dbReference type="EMBL" id="BFEA01000219">
    <property type="protein sequence ID" value="GBG75167.1"/>
    <property type="molecule type" value="Genomic_DNA"/>
</dbReference>
<dbReference type="OrthoDB" id="10253007at2759"/>
<sequence length="136" mass="14916">MLRDAQRVDEAERIGISLDTTNVEVSKKLNKNKKLVKRGRRNMTRSLPPKPSSHRLSLLLGVLGPNVNKAGTFPSPVTHYGLLENRVNEVTASAKFELKGVLCMGVAAGNLAVDEKEIFQNGQLDVNVLVSLLKKN</sequence>
<organism evidence="1 2">
    <name type="scientific">Chara braunii</name>
    <name type="common">Braun's stonewort</name>
    <dbReference type="NCBI Taxonomy" id="69332"/>
    <lineage>
        <taxon>Eukaryota</taxon>
        <taxon>Viridiplantae</taxon>
        <taxon>Streptophyta</taxon>
        <taxon>Charophyceae</taxon>
        <taxon>Charales</taxon>
        <taxon>Characeae</taxon>
        <taxon>Chara</taxon>
    </lineage>
</organism>
<accession>A0A388KYM6</accession>
<evidence type="ECO:0000313" key="2">
    <source>
        <dbReference type="Proteomes" id="UP000265515"/>
    </source>
</evidence>
<dbReference type="InterPro" id="IPR023674">
    <property type="entry name" value="Ribosomal_uL1-like"/>
</dbReference>